<dbReference type="GO" id="GO:0036126">
    <property type="term" value="C:sperm flagellum"/>
    <property type="evidence" value="ECO:0007669"/>
    <property type="project" value="TreeGrafter"/>
</dbReference>
<dbReference type="OrthoDB" id="365640at2759"/>
<dbReference type="GO" id="GO:0005879">
    <property type="term" value="C:axonemal microtubule"/>
    <property type="evidence" value="ECO:0007669"/>
    <property type="project" value="TreeGrafter"/>
</dbReference>
<sequence>MPHKLCICQICNCGRHRCPHRSGRKTFEVDDKEPCYATSYGTEYPGETAARRESFKPQNRPFQIPGHPMDKRTTHTDDYIQHPQQLTENFKPNREFIEPVLDMDFGTTYNAVYLGESGQNVKAIRPAQRVIGGGQFRTEITSQDYKAWPISKRNLILPHPAMEHPQAKFNNKSETQTRFIKPDGKAADSAKPPQIALMSADPFRSKTSHQTEYIPKDIPDRLKRDKMVFQPPTVPFAVGSTYLGSYLGSPANRADSFKPANPEYRYGGDSLGGTTHKHDFIPHPLPDYNRHYPKPHEPNDIPMDLNTTTQLEYQGTFGPRALPIKPKSRQANCAPLRTETTHTHDYQPWADARRKLILPGKPYAPPTHAFEGRTEAQSQFQGDHAPAAISAKPPAKIAHTGHFYGKTSYVSDFPIKLTQCAVDTLHDEFDHTHKHEGHHFYQKRRKSSKTAIYGYAKDYAKVGDSQSHEDYAERTVASAVVARPIRIKRRFSDQLIFGQDSPTYSSTNQHAYAGRVLAPRTLPNGADQSVDHVVFGTASPGRMLSTNHADYLNYPANLEKAKRSQVNYLNDSGFVFGMDDASPRFSKQKDVDMKLVADGAAAGVKTERGDLFRSSAGLLLGQSSARYVTQSQADYARKVVQPRDKLLAQLNKEHLQYSNGLIFGEDFSFADRLTTTNDAFGNRVGERAERIKRDLFQPTDGFRLSYGDGEESPRYSAKSRGGKRGERGRMGQEDVDPEWEEYSERDKRQRKRRAKRNSRGARQGSRMSSTAGSSRLVENYTEQSGAAAYTGLTKSQLADEINSISHLTMDSNGLIWFPADNKKSRQRKGLPNWAASALNGETTTTNNPDKAEDEAGGGDVEGLKQSRAGVSLTQAGNYAKQDEQVHPGRERKSMPASTTGSDEGLVLDEGSSLAVVDHRQQPADVDVDVVSSFQRQREGNDHEEEGYLPVSRPFSAYSRDSIESARSSAGLDSLDSLERARSATSSVRGATTLFELDDGATRNQHMEELPLEESSILERTRDKMRIPKLIPLRQDRKGLDGTEEVLEERVETVQREQFVPGKISEVEQEQQQENEIVTRATEDSARQVDTNTEQTSEMPATTVTQQNQKLLEDKSEMVTKTANNTAGMESSEPLKRDANLPRNQRSTSITSSQQSQSKTSTGSPANQTTLAMRETITQSSSATNQRKGRRVMSNANSQRNQYPRTTSLGGLMKQGYLEQTTTSQNAYPAVNVNDTTAAAPTPKPRFQKKVPISEDGEYVLTTSRPLQHTPRGVVNTSPKNDALIKSKSNNQGPVEQSPKSTVGKTSDSGRQSLNILSERSQSSPRYRKDSSSHRMPANWSRTLPFRFTDTLRFEGDHERMESRNREDYQGTQLEPRTRSVDPKLAARGNFADLVGSQNSSPRRPRNRSEGPADYSGMFADRRVPFSYADHDIFQGSRERFEGQTENTDSYGQPGRNTKPGLANPKDQLRLFSGRSGTGAGVRSTTHDTFQGSSTFDARPQSLDRKPVRSQVGELLMSQGSVRSAKTLRRNQSEGPADYSGMFADRRVPFTYKDHDIFQGVREKFEGRTENSEAYGKHQAGSRPALANPKDQLRLFSGKSAADVRSVTQDAYRKRTDGRDGRPSPVRPENQLQLFGKDGELIGRTATQDMYQARKGSSGKRPQPFRPENQLELFSKDGKTIGRTATQDMYQDGGSRRSPFRPQALLNIFDGPSKFNQSTFQDAYRQTDAQPRRKPLRPRSALSSSGVFTTTSSTGSSARSRRRVGRDATRPIHTAGIPSRVDVLPPIRGAVLSARSFDETRRPFSATTTNHSDFQNPGYVTRPIMIRQYSSGAMAPDRSARLSETTTSHAAFKRYSQADHTLPILPQENHLFATADPFSSRTTNQEVYRKFEYQAPPKLTRNQSLPSRTMSRSLTMSEADIKPRSRFASRTTNMDTYQDYDKPGGNNGTLVAVAAGLSSTAPVHDNRAVFHDQVPAARAIERATSSDVCPAALIMAGQGRWPFVGEDHGHDYYNLDSAS</sequence>
<gene>
    <name evidence="3" type="ORF">BV898_03525</name>
</gene>
<feature type="compositionally biased region" description="Polar residues" evidence="2">
    <location>
        <begin position="1164"/>
        <end position="1185"/>
    </location>
</feature>
<protein>
    <submittedName>
        <fullName evidence="3">Stabilizer of axonemal microtubules 1</fullName>
    </submittedName>
</protein>
<reference evidence="4" key="1">
    <citation type="submission" date="2017-01" db="EMBL/GenBank/DDBJ databases">
        <title>Comparative genomics of anhydrobiosis in the tardigrade Hypsibius dujardini.</title>
        <authorList>
            <person name="Yoshida Y."/>
            <person name="Koutsovoulos G."/>
            <person name="Laetsch D."/>
            <person name="Stevens L."/>
            <person name="Kumar S."/>
            <person name="Horikawa D."/>
            <person name="Ishino K."/>
            <person name="Komine S."/>
            <person name="Tomita M."/>
            <person name="Blaxter M."/>
            <person name="Arakawa K."/>
        </authorList>
    </citation>
    <scope>NUCLEOTIDE SEQUENCE [LARGE SCALE GENOMIC DNA]</scope>
    <source>
        <strain evidence="4">Z151</strain>
    </source>
</reference>
<dbReference type="GO" id="GO:0036064">
    <property type="term" value="C:ciliary basal body"/>
    <property type="evidence" value="ECO:0007669"/>
    <property type="project" value="TreeGrafter"/>
</dbReference>
<comment type="similarity">
    <text evidence="1">Belongs to the FAM154 family.</text>
</comment>
<feature type="compositionally biased region" description="Basic and acidic residues" evidence="2">
    <location>
        <begin position="723"/>
        <end position="732"/>
    </location>
</feature>
<evidence type="ECO:0000313" key="3">
    <source>
        <dbReference type="EMBL" id="OQV22697.1"/>
    </source>
</evidence>
<feature type="region of interest" description="Disordered" evidence="2">
    <location>
        <begin position="702"/>
        <end position="776"/>
    </location>
</feature>
<dbReference type="PANTHER" id="PTHR31516:SF17">
    <property type="entry name" value="STABILIZER OF AXONEMAL MICROTUBULES 2"/>
    <property type="match status" value="1"/>
</dbReference>
<feature type="region of interest" description="Disordered" evidence="2">
    <location>
        <begin position="1356"/>
        <end position="1417"/>
    </location>
</feature>
<feature type="compositionally biased region" description="Polar residues" evidence="2">
    <location>
        <begin position="1193"/>
        <end position="1208"/>
    </location>
</feature>
<feature type="compositionally biased region" description="Polar residues" evidence="2">
    <location>
        <begin position="1118"/>
        <end position="1128"/>
    </location>
</feature>
<dbReference type="InterPro" id="IPR033336">
    <property type="entry name" value="SAXO1/2"/>
</dbReference>
<feature type="compositionally biased region" description="Polar residues" evidence="2">
    <location>
        <begin position="1087"/>
        <end position="1109"/>
    </location>
</feature>
<feature type="region of interest" description="Disordered" evidence="2">
    <location>
        <begin position="1435"/>
        <end position="1541"/>
    </location>
</feature>
<name>A0A1W0X544_HYPEX</name>
<keyword evidence="4" id="KW-1185">Reference proteome</keyword>
<evidence type="ECO:0000256" key="2">
    <source>
        <dbReference type="SAM" id="MobiDB-lite"/>
    </source>
</evidence>
<feature type="compositionally biased region" description="Low complexity" evidence="2">
    <location>
        <begin position="1144"/>
        <end position="1163"/>
    </location>
</feature>
<feature type="region of interest" description="Disordered" evidence="2">
    <location>
        <begin position="46"/>
        <end position="68"/>
    </location>
</feature>
<feature type="compositionally biased region" description="Low complexity" evidence="2">
    <location>
        <begin position="1742"/>
        <end position="1757"/>
    </location>
</feature>
<feature type="compositionally biased region" description="Basic and acidic residues" evidence="2">
    <location>
        <begin position="880"/>
        <end position="893"/>
    </location>
</feature>
<dbReference type="Proteomes" id="UP000192578">
    <property type="component" value="Unassembled WGS sequence"/>
</dbReference>
<feature type="compositionally biased region" description="Basic and acidic residues" evidence="2">
    <location>
        <begin position="1610"/>
        <end position="1621"/>
    </location>
</feature>
<dbReference type="PANTHER" id="PTHR31516">
    <property type="entry name" value="STABILIZER OF AXONEMAL MICROTUBULES 2"/>
    <property type="match status" value="1"/>
</dbReference>
<organism evidence="3 4">
    <name type="scientific">Hypsibius exemplaris</name>
    <name type="common">Freshwater tardigrade</name>
    <dbReference type="NCBI Taxonomy" id="2072580"/>
    <lineage>
        <taxon>Eukaryota</taxon>
        <taxon>Metazoa</taxon>
        <taxon>Ecdysozoa</taxon>
        <taxon>Tardigrada</taxon>
        <taxon>Eutardigrada</taxon>
        <taxon>Parachela</taxon>
        <taxon>Hypsibioidea</taxon>
        <taxon>Hypsibiidae</taxon>
        <taxon>Hypsibius</taxon>
    </lineage>
</organism>
<dbReference type="Pfam" id="PF05217">
    <property type="entry name" value="SAXO1-2"/>
    <property type="match status" value="1"/>
</dbReference>
<evidence type="ECO:0000256" key="1">
    <source>
        <dbReference type="ARBA" id="ARBA00008738"/>
    </source>
</evidence>
<feature type="region of interest" description="Disordered" evidence="2">
    <location>
        <begin position="823"/>
        <end position="905"/>
    </location>
</feature>
<dbReference type="GO" id="GO:0008017">
    <property type="term" value="F:microtubule binding"/>
    <property type="evidence" value="ECO:0007669"/>
    <property type="project" value="InterPro"/>
</dbReference>
<feature type="compositionally biased region" description="Basic and acidic residues" evidence="2">
    <location>
        <begin position="1356"/>
        <end position="1368"/>
    </location>
</feature>
<feature type="region of interest" description="Disordered" evidence="2">
    <location>
        <begin position="1566"/>
        <end position="1632"/>
    </location>
</feature>
<accession>A0A1W0X544</accession>
<feature type="compositionally biased region" description="Polar residues" evidence="2">
    <location>
        <begin position="1286"/>
        <end position="1324"/>
    </location>
</feature>
<feature type="compositionally biased region" description="Basic residues" evidence="2">
    <location>
        <begin position="748"/>
        <end position="759"/>
    </location>
</feature>
<dbReference type="GO" id="GO:0005814">
    <property type="term" value="C:centriole"/>
    <property type="evidence" value="ECO:0007669"/>
    <property type="project" value="TreeGrafter"/>
</dbReference>
<dbReference type="EMBL" id="MTYJ01000016">
    <property type="protein sequence ID" value="OQV22697.1"/>
    <property type="molecule type" value="Genomic_DNA"/>
</dbReference>
<feature type="region of interest" description="Disordered" evidence="2">
    <location>
        <begin position="1261"/>
        <end position="1337"/>
    </location>
</feature>
<feature type="compositionally biased region" description="Polar residues" evidence="2">
    <location>
        <begin position="839"/>
        <end position="848"/>
    </location>
</feature>
<feature type="compositionally biased region" description="Polar residues" evidence="2">
    <location>
        <begin position="1482"/>
        <end position="1495"/>
    </location>
</feature>
<feature type="region of interest" description="Disordered" evidence="2">
    <location>
        <begin position="1722"/>
        <end position="1769"/>
    </location>
</feature>
<evidence type="ECO:0000313" key="4">
    <source>
        <dbReference type="Proteomes" id="UP000192578"/>
    </source>
</evidence>
<comment type="caution">
    <text evidence="3">The sequence shown here is derived from an EMBL/GenBank/DDBJ whole genome shotgun (WGS) entry which is preliminary data.</text>
</comment>
<feature type="region of interest" description="Disordered" evidence="2">
    <location>
        <begin position="1066"/>
        <end position="1209"/>
    </location>
</feature>
<proteinExistence type="inferred from homology"/>